<evidence type="ECO:0000259" key="7">
    <source>
        <dbReference type="PROSITE" id="PS51278"/>
    </source>
</evidence>
<keyword evidence="2 5" id="KW-0547">Nucleotide-binding</keyword>
<protein>
    <recommendedName>
        <fullName evidence="7">Glutamine amidotransferase type-2 domain-containing protein</fullName>
    </recommendedName>
</protein>
<evidence type="ECO:0000256" key="6">
    <source>
        <dbReference type="PIRSR" id="PIRSR001589-3"/>
    </source>
</evidence>
<dbReference type="InterPro" id="IPR017932">
    <property type="entry name" value="GATase_2_dom"/>
</dbReference>
<dbReference type="NCBIfam" id="TIGR01536">
    <property type="entry name" value="asn_synth_AEB"/>
    <property type="match status" value="1"/>
</dbReference>
<feature type="site" description="Important for beta-aspartyl-AMP intermediate formation" evidence="6">
    <location>
        <position position="356"/>
    </location>
</feature>
<dbReference type="STRING" id="685588.A0A067SN57"/>
<dbReference type="PANTHER" id="PTHR43284">
    <property type="entry name" value="ASPARAGINE SYNTHETASE (GLUTAMINE-HYDROLYZING)"/>
    <property type="match status" value="1"/>
</dbReference>
<dbReference type="Pfam" id="PF00733">
    <property type="entry name" value="Asn_synthase"/>
    <property type="match status" value="1"/>
</dbReference>
<evidence type="ECO:0000313" key="9">
    <source>
        <dbReference type="Proteomes" id="UP000027222"/>
    </source>
</evidence>
<feature type="non-terminal residue" evidence="8">
    <location>
        <position position="1"/>
    </location>
</feature>
<dbReference type="CDD" id="cd00712">
    <property type="entry name" value="AsnB"/>
    <property type="match status" value="1"/>
</dbReference>
<dbReference type="PIRSF" id="PIRSF001589">
    <property type="entry name" value="Asn_synthetase_glu-h"/>
    <property type="match status" value="1"/>
</dbReference>
<organism evidence="8 9">
    <name type="scientific">Galerina marginata (strain CBS 339.88)</name>
    <dbReference type="NCBI Taxonomy" id="685588"/>
    <lineage>
        <taxon>Eukaryota</taxon>
        <taxon>Fungi</taxon>
        <taxon>Dikarya</taxon>
        <taxon>Basidiomycota</taxon>
        <taxon>Agaricomycotina</taxon>
        <taxon>Agaricomycetes</taxon>
        <taxon>Agaricomycetidae</taxon>
        <taxon>Agaricales</taxon>
        <taxon>Agaricineae</taxon>
        <taxon>Strophariaceae</taxon>
        <taxon>Galerina</taxon>
    </lineage>
</organism>
<feature type="non-terminal residue" evidence="8">
    <location>
        <position position="620"/>
    </location>
</feature>
<dbReference type="GO" id="GO:0006529">
    <property type="term" value="P:asparagine biosynthetic process"/>
    <property type="evidence" value="ECO:0007669"/>
    <property type="project" value="InterPro"/>
</dbReference>
<dbReference type="GO" id="GO:0005524">
    <property type="term" value="F:ATP binding"/>
    <property type="evidence" value="ECO:0007669"/>
    <property type="project" value="UniProtKB-KW"/>
</dbReference>
<keyword evidence="9" id="KW-1185">Reference proteome</keyword>
<dbReference type="OrthoDB" id="409189at2759"/>
<dbReference type="InterPro" id="IPR029055">
    <property type="entry name" value="Ntn_hydrolases_N"/>
</dbReference>
<gene>
    <name evidence="8" type="ORF">GALMADRAFT_32536</name>
</gene>
<dbReference type="PANTHER" id="PTHR43284:SF1">
    <property type="entry name" value="ASPARAGINE SYNTHETASE"/>
    <property type="match status" value="1"/>
</dbReference>
<dbReference type="GO" id="GO:0005829">
    <property type="term" value="C:cytosol"/>
    <property type="evidence" value="ECO:0007669"/>
    <property type="project" value="TreeGrafter"/>
</dbReference>
<feature type="domain" description="Glutamine amidotransferase type-2" evidence="7">
    <location>
        <begin position="1"/>
        <end position="195"/>
    </location>
</feature>
<dbReference type="InterPro" id="IPR006426">
    <property type="entry name" value="Asn_synth_AEB"/>
</dbReference>
<dbReference type="Gene3D" id="3.40.50.620">
    <property type="entry name" value="HUPs"/>
    <property type="match status" value="2"/>
</dbReference>
<dbReference type="PROSITE" id="PS51278">
    <property type="entry name" value="GATASE_TYPE_2"/>
    <property type="match status" value="1"/>
</dbReference>
<sequence>LESQLRASISLLTHRGPDSTGTYISDDGRLGLGHTRLSIIDVEGGQQPLHDTDGHIHAVVNGELYDYQKLRQELEGKGQTFQTLSDSELVIHLYQVHGFNLVHYLRGEFAFVLYDSRRKVLFAARDRFGIKPLFYTLNNGRLLLASEMKGLLGFGWKAEWDVQSICEGGDFNDNRTVFKGVFKLSPAHQLIFTHTGQLKIQPYWDQPYQSSKSVETRSIEEIINGVREHLVSAVQVRLRSDVPLAVSLSGGIDSCAVAGIASALLKEKNPAAKVVTFTLAFPDRSDLDEGPIAKRMAEKIGAEIHMITPTEADLVAKFEESVYHCEMALHTFHAAGKCILSDHIQRAGYKVLLTGEGSDEIQGGYSFLLTDYLRAPDPASYSLGIPLPSPAEMASALQEIEKIPPFPNHISIGDMSYFDHELARSMLGGISTPRLWATTTTPEKLLHPRVLNGLEVANPTMVIAEGLRPEARANMVTGNWHPLHGALYTTANVMLTLILNQSGDRAEMCSSVEGRQPFLDQNLVEYMNNVPPSLKIKPHKGDNGKWLFTEKWILRQAVKPFITEEVYLRKKQQYNSPIPQRTQKERGHATKLTPLQVFLKERITANLVNALGFMDWPSIK</sequence>
<dbReference type="CDD" id="cd01991">
    <property type="entry name" value="Asn_synthase_B_C"/>
    <property type="match status" value="1"/>
</dbReference>
<feature type="binding site" evidence="5">
    <location>
        <position position="86"/>
    </location>
    <ligand>
        <name>L-glutamine</name>
        <dbReference type="ChEBI" id="CHEBI:58359"/>
    </ligand>
</feature>
<dbReference type="InterPro" id="IPR051786">
    <property type="entry name" value="ASN_synthetase/amidase"/>
</dbReference>
<dbReference type="AlphaFoldDB" id="A0A067SN57"/>
<dbReference type="InterPro" id="IPR001962">
    <property type="entry name" value="Asn_synthase"/>
</dbReference>
<proteinExistence type="inferred from homology"/>
<evidence type="ECO:0000313" key="8">
    <source>
        <dbReference type="EMBL" id="KDR72346.1"/>
    </source>
</evidence>
<evidence type="ECO:0000256" key="3">
    <source>
        <dbReference type="ARBA" id="ARBA00022840"/>
    </source>
</evidence>
<dbReference type="Gene3D" id="3.60.20.10">
    <property type="entry name" value="Glutamine Phosphoribosylpyrophosphate, subunit 1, domain 1"/>
    <property type="match status" value="1"/>
</dbReference>
<dbReference type="SUPFAM" id="SSF56235">
    <property type="entry name" value="N-terminal nucleophile aminohydrolases (Ntn hydrolases)"/>
    <property type="match status" value="1"/>
</dbReference>
<dbReference type="EMBL" id="KL142389">
    <property type="protein sequence ID" value="KDR72346.1"/>
    <property type="molecule type" value="Genomic_DNA"/>
</dbReference>
<dbReference type="SUPFAM" id="SSF52402">
    <property type="entry name" value="Adenine nucleotide alpha hydrolases-like"/>
    <property type="match status" value="1"/>
</dbReference>
<comment type="similarity">
    <text evidence="1">Belongs to the asparagine synthetase family.</text>
</comment>
<dbReference type="Proteomes" id="UP000027222">
    <property type="component" value="Unassembled WGS sequence"/>
</dbReference>
<evidence type="ECO:0000256" key="5">
    <source>
        <dbReference type="PIRSR" id="PIRSR001589-2"/>
    </source>
</evidence>
<evidence type="ECO:0000256" key="1">
    <source>
        <dbReference type="ARBA" id="ARBA00005752"/>
    </source>
</evidence>
<name>A0A067SN57_GALM3</name>
<keyword evidence="3 5" id="KW-0067">ATP-binding</keyword>
<evidence type="ECO:0000256" key="2">
    <source>
        <dbReference type="ARBA" id="ARBA00022741"/>
    </source>
</evidence>
<dbReference type="InterPro" id="IPR033738">
    <property type="entry name" value="AsnB_N"/>
</dbReference>
<dbReference type="GO" id="GO:0004066">
    <property type="term" value="F:asparagine synthase (glutamine-hydrolyzing) activity"/>
    <property type="evidence" value="ECO:0007669"/>
    <property type="project" value="InterPro"/>
</dbReference>
<keyword evidence="4" id="KW-0315">Glutamine amidotransferase</keyword>
<dbReference type="HOGENOM" id="CLU_014658_1_0_1"/>
<reference evidence="9" key="1">
    <citation type="journal article" date="2014" name="Proc. Natl. Acad. Sci. U.S.A.">
        <title>Extensive sampling of basidiomycete genomes demonstrates inadequacy of the white-rot/brown-rot paradigm for wood decay fungi.</title>
        <authorList>
            <person name="Riley R."/>
            <person name="Salamov A.A."/>
            <person name="Brown D.W."/>
            <person name="Nagy L.G."/>
            <person name="Floudas D."/>
            <person name="Held B.W."/>
            <person name="Levasseur A."/>
            <person name="Lombard V."/>
            <person name="Morin E."/>
            <person name="Otillar R."/>
            <person name="Lindquist E.A."/>
            <person name="Sun H."/>
            <person name="LaButti K.M."/>
            <person name="Schmutz J."/>
            <person name="Jabbour D."/>
            <person name="Luo H."/>
            <person name="Baker S.E."/>
            <person name="Pisabarro A.G."/>
            <person name="Walton J.D."/>
            <person name="Blanchette R.A."/>
            <person name="Henrissat B."/>
            <person name="Martin F."/>
            <person name="Cullen D."/>
            <person name="Hibbett D.S."/>
            <person name="Grigoriev I.V."/>
        </authorList>
    </citation>
    <scope>NUCLEOTIDE SEQUENCE [LARGE SCALE GENOMIC DNA]</scope>
    <source>
        <strain evidence="9">CBS 339.88</strain>
    </source>
</reference>
<dbReference type="InterPro" id="IPR014729">
    <property type="entry name" value="Rossmann-like_a/b/a_fold"/>
</dbReference>
<dbReference type="Pfam" id="PF13537">
    <property type="entry name" value="GATase_7"/>
    <property type="match status" value="1"/>
</dbReference>
<evidence type="ECO:0000256" key="4">
    <source>
        <dbReference type="ARBA" id="ARBA00022962"/>
    </source>
</evidence>
<accession>A0A067SN57</accession>